<dbReference type="Proteomes" id="UP001159363">
    <property type="component" value="Chromosome 2"/>
</dbReference>
<dbReference type="EMBL" id="JARBHB010000002">
    <property type="protein sequence ID" value="KAJ8894165.1"/>
    <property type="molecule type" value="Genomic_DNA"/>
</dbReference>
<accession>A0ABQ9IBV3</accession>
<feature type="non-terminal residue" evidence="2">
    <location>
        <position position="163"/>
    </location>
</feature>
<evidence type="ECO:0000256" key="1">
    <source>
        <dbReference type="SAM" id="MobiDB-lite"/>
    </source>
</evidence>
<name>A0ABQ9IBV3_9NEOP</name>
<dbReference type="Gene3D" id="3.30.40.10">
    <property type="entry name" value="Zinc/RING finger domain, C3HC4 (zinc finger)"/>
    <property type="match status" value="1"/>
</dbReference>
<reference evidence="2 3" key="1">
    <citation type="submission" date="2023-02" db="EMBL/GenBank/DDBJ databases">
        <title>LHISI_Scaffold_Assembly.</title>
        <authorList>
            <person name="Stuart O.P."/>
            <person name="Cleave R."/>
            <person name="Magrath M.J.L."/>
            <person name="Mikheyev A.S."/>
        </authorList>
    </citation>
    <scope>NUCLEOTIDE SEQUENCE [LARGE SCALE GENOMIC DNA]</scope>
    <source>
        <strain evidence="2">Daus_M_001</strain>
        <tissue evidence="2">Leg muscle</tissue>
    </source>
</reference>
<evidence type="ECO:0000313" key="2">
    <source>
        <dbReference type="EMBL" id="KAJ8894165.1"/>
    </source>
</evidence>
<comment type="caution">
    <text evidence="2">The sequence shown here is derived from an EMBL/GenBank/DDBJ whole genome shotgun (WGS) entry which is preliminary data.</text>
</comment>
<dbReference type="SUPFAM" id="SSF57903">
    <property type="entry name" value="FYVE/PHD zinc finger"/>
    <property type="match status" value="1"/>
</dbReference>
<dbReference type="InterPro" id="IPR011011">
    <property type="entry name" value="Znf_FYVE_PHD"/>
</dbReference>
<organism evidence="2 3">
    <name type="scientific">Dryococelus australis</name>
    <dbReference type="NCBI Taxonomy" id="614101"/>
    <lineage>
        <taxon>Eukaryota</taxon>
        <taxon>Metazoa</taxon>
        <taxon>Ecdysozoa</taxon>
        <taxon>Arthropoda</taxon>
        <taxon>Hexapoda</taxon>
        <taxon>Insecta</taxon>
        <taxon>Pterygota</taxon>
        <taxon>Neoptera</taxon>
        <taxon>Polyneoptera</taxon>
        <taxon>Phasmatodea</taxon>
        <taxon>Verophasmatodea</taxon>
        <taxon>Anareolatae</taxon>
        <taxon>Phasmatidae</taxon>
        <taxon>Eurycanthinae</taxon>
        <taxon>Dryococelus</taxon>
    </lineage>
</organism>
<feature type="compositionally biased region" description="Polar residues" evidence="1">
    <location>
        <begin position="1"/>
        <end position="12"/>
    </location>
</feature>
<feature type="region of interest" description="Disordered" evidence="1">
    <location>
        <begin position="1"/>
        <end position="22"/>
    </location>
</feature>
<keyword evidence="3" id="KW-1185">Reference proteome</keyword>
<proteinExistence type="predicted"/>
<protein>
    <submittedName>
        <fullName evidence="2">Uncharacterized protein</fullName>
    </submittedName>
</protein>
<feature type="region of interest" description="Disordered" evidence="1">
    <location>
        <begin position="55"/>
        <end position="98"/>
    </location>
</feature>
<gene>
    <name evidence="2" type="ORF">PR048_006775</name>
</gene>
<evidence type="ECO:0000313" key="3">
    <source>
        <dbReference type="Proteomes" id="UP001159363"/>
    </source>
</evidence>
<dbReference type="InterPro" id="IPR013083">
    <property type="entry name" value="Znf_RING/FYVE/PHD"/>
</dbReference>
<sequence length="163" mass="17854">MDIAHATSSGVGHSNDHPSLLLDKTDNKGINVASKSSVVRFTVSPKDITPLPGISAAQRSRRVGEASSTNCWKKPLPNAPKSRSCKRRLVNSSSSDESDDVFNIVSDSSGEEDNDAVCLFCGCVFSDDKHGEQWIQCTVCYRWAHEHCSATDVHFVCPQCRKR</sequence>